<dbReference type="Proteomes" id="UP000789920">
    <property type="component" value="Unassembled WGS sequence"/>
</dbReference>
<gene>
    <name evidence="1" type="ORF">RPERSI_LOCUS31606</name>
</gene>
<dbReference type="EMBL" id="CAJVQC010128062">
    <property type="protein sequence ID" value="CAG8840855.1"/>
    <property type="molecule type" value="Genomic_DNA"/>
</dbReference>
<proteinExistence type="predicted"/>
<evidence type="ECO:0000313" key="2">
    <source>
        <dbReference type="Proteomes" id="UP000789920"/>
    </source>
</evidence>
<accession>A0ACA9SKA6</accession>
<keyword evidence="2" id="KW-1185">Reference proteome</keyword>
<protein>
    <submittedName>
        <fullName evidence="1">14894_t:CDS:1</fullName>
    </submittedName>
</protein>
<comment type="caution">
    <text evidence="1">The sequence shown here is derived from an EMBL/GenBank/DDBJ whole genome shotgun (WGS) entry which is preliminary data.</text>
</comment>
<sequence length="87" mass="9881">IPYRRTLYTPQFAPFASIPNNKDNNISFLNTPASHTSCSIFPQINVYDPLTFTSLASPSVNSCSIRIEDYSSSKDKWYSYLDFSSLK</sequence>
<organism evidence="1 2">
    <name type="scientific">Racocetra persica</name>
    <dbReference type="NCBI Taxonomy" id="160502"/>
    <lineage>
        <taxon>Eukaryota</taxon>
        <taxon>Fungi</taxon>
        <taxon>Fungi incertae sedis</taxon>
        <taxon>Mucoromycota</taxon>
        <taxon>Glomeromycotina</taxon>
        <taxon>Glomeromycetes</taxon>
        <taxon>Diversisporales</taxon>
        <taxon>Gigasporaceae</taxon>
        <taxon>Racocetra</taxon>
    </lineage>
</organism>
<evidence type="ECO:0000313" key="1">
    <source>
        <dbReference type="EMBL" id="CAG8840855.1"/>
    </source>
</evidence>
<feature type="non-terminal residue" evidence="1">
    <location>
        <position position="1"/>
    </location>
</feature>
<feature type="non-terminal residue" evidence="1">
    <location>
        <position position="87"/>
    </location>
</feature>
<reference evidence="1" key="1">
    <citation type="submission" date="2021-06" db="EMBL/GenBank/DDBJ databases">
        <authorList>
            <person name="Kallberg Y."/>
            <person name="Tangrot J."/>
            <person name="Rosling A."/>
        </authorList>
    </citation>
    <scope>NUCLEOTIDE SEQUENCE</scope>
    <source>
        <strain evidence="1">MA461A</strain>
    </source>
</reference>
<name>A0ACA9SKA6_9GLOM</name>